<dbReference type="InterPro" id="IPR036526">
    <property type="entry name" value="C-N_Hydrolase_sf"/>
</dbReference>
<name>A0A5A5U2V7_LEUCI</name>
<dbReference type="Gene3D" id="3.60.110.10">
    <property type="entry name" value="Carbon-nitrogen hydrolase"/>
    <property type="match status" value="1"/>
</dbReference>
<comment type="similarity">
    <text evidence="1">Belongs to the carbon-nitrogen hydrolase superfamily. NIT1/NIT2 family.</text>
</comment>
<gene>
    <name evidence="3" type="ORF">LCIT_15640</name>
</gene>
<dbReference type="RefSeq" id="WP_149334652.1">
    <property type="nucleotide sequence ID" value="NZ_BJJW01000009.1"/>
</dbReference>
<evidence type="ECO:0000256" key="1">
    <source>
        <dbReference type="ARBA" id="ARBA00010613"/>
    </source>
</evidence>
<dbReference type="Proteomes" id="UP000323274">
    <property type="component" value="Unassembled WGS sequence"/>
</dbReference>
<keyword evidence="3" id="KW-0378">Hydrolase</keyword>
<dbReference type="AlphaFoldDB" id="A0A5A5U2V7"/>
<dbReference type="PANTHER" id="PTHR23088">
    <property type="entry name" value="NITRILASE-RELATED"/>
    <property type="match status" value="1"/>
</dbReference>
<dbReference type="Pfam" id="PF00795">
    <property type="entry name" value="CN_hydrolase"/>
    <property type="match status" value="1"/>
</dbReference>
<dbReference type="PANTHER" id="PTHR23088:SF27">
    <property type="entry name" value="DEAMINATED GLUTATHIONE AMIDASE"/>
    <property type="match status" value="1"/>
</dbReference>
<organism evidence="3 4">
    <name type="scientific">Leuconostoc citreum</name>
    <dbReference type="NCBI Taxonomy" id="33964"/>
    <lineage>
        <taxon>Bacteria</taxon>
        <taxon>Bacillati</taxon>
        <taxon>Bacillota</taxon>
        <taxon>Bacilli</taxon>
        <taxon>Lactobacillales</taxon>
        <taxon>Lactobacillaceae</taxon>
        <taxon>Leuconostoc</taxon>
    </lineage>
</organism>
<accession>A0A5A5U2V7</accession>
<dbReference type="GO" id="GO:0016787">
    <property type="term" value="F:hydrolase activity"/>
    <property type="evidence" value="ECO:0007669"/>
    <property type="project" value="UniProtKB-KW"/>
</dbReference>
<reference evidence="3 4" key="1">
    <citation type="submission" date="2019-04" db="EMBL/GenBank/DDBJ databases">
        <title>A pseudo-fructophilic Leuconostoc citreum strain F192-5 isolated from peel of satsuma mandarin: the first report for isolation and characterization of strain-dependent fructophilic-like characteristics.</title>
        <authorList>
            <person name="Maeno S."/>
            <person name="Tanizawa Y."/>
            <person name="Kajikawa A."/>
            <person name="Kanesaki Y."/>
            <person name="Kubota E."/>
            <person name="Arita M."/>
            <person name="Leon D."/>
            <person name="Endo A."/>
        </authorList>
    </citation>
    <scope>NUCLEOTIDE SEQUENCE [LARGE SCALE GENOMIC DNA]</scope>
    <source>
        <strain evidence="3 4">F192-5</strain>
    </source>
</reference>
<sequence length="263" mass="29437">MKLTVAIAQIDIALAQPDINQLTVAQYAQKAGEAGVDVLIYPEMWRTGYALEQLVNLADEEGVKTQDLLSQLARQYHINIIGGSVATRHQDAFYNTMFVYDKNGHQVSTYNKLHLFGLMAEEKFISAGRTTNVFTLAGIPSAGAICYDIRFPEWLRTMMAVGPQEILYIVAEWPIQRIAQWQILLQARAIENQAFVIAANRVGHDDDNIFGGRSLIIDPLGHIVGQASDTQEALLIRTIDISQEQAIRGEIPVFNDRRPTLYH</sequence>
<protein>
    <submittedName>
        <fullName evidence="3">Carbon-nitrogen hydrolase</fullName>
    </submittedName>
</protein>
<comment type="caution">
    <text evidence="3">The sequence shown here is derived from an EMBL/GenBank/DDBJ whole genome shotgun (WGS) entry which is preliminary data.</text>
</comment>
<dbReference type="InterPro" id="IPR003010">
    <property type="entry name" value="C-N_Hydrolase"/>
</dbReference>
<evidence type="ECO:0000313" key="4">
    <source>
        <dbReference type="Proteomes" id="UP000323274"/>
    </source>
</evidence>
<proteinExistence type="inferred from homology"/>
<dbReference type="SUPFAM" id="SSF56317">
    <property type="entry name" value="Carbon-nitrogen hydrolase"/>
    <property type="match status" value="1"/>
</dbReference>
<dbReference type="PROSITE" id="PS50263">
    <property type="entry name" value="CN_HYDROLASE"/>
    <property type="match status" value="1"/>
</dbReference>
<dbReference type="EMBL" id="BJJW01000009">
    <property type="protein sequence ID" value="GDZ84322.1"/>
    <property type="molecule type" value="Genomic_DNA"/>
</dbReference>
<feature type="domain" description="CN hydrolase" evidence="2">
    <location>
        <begin position="3"/>
        <end position="241"/>
    </location>
</feature>
<evidence type="ECO:0000259" key="2">
    <source>
        <dbReference type="PROSITE" id="PS50263"/>
    </source>
</evidence>
<dbReference type="CDD" id="cd07583">
    <property type="entry name" value="nitrilase_5"/>
    <property type="match status" value="1"/>
</dbReference>
<evidence type="ECO:0000313" key="3">
    <source>
        <dbReference type="EMBL" id="GDZ84322.1"/>
    </source>
</evidence>